<name>B9Z2D4_9NEIS</name>
<evidence type="ECO:0000313" key="1">
    <source>
        <dbReference type="EMBL" id="EEG08737.1"/>
    </source>
</evidence>
<keyword evidence="2" id="KW-1185">Reference proteome</keyword>
<protein>
    <submittedName>
        <fullName evidence="1">Uncharacterized protein</fullName>
    </submittedName>
</protein>
<evidence type="ECO:0000313" key="2">
    <source>
        <dbReference type="Proteomes" id="UP000003165"/>
    </source>
</evidence>
<comment type="caution">
    <text evidence="1">The sequence shown here is derived from an EMBL/GenBank/DDBJ whole genome shotgun (WGS) entry which is preliminary data.</text>
</comment>
<proteinExistence type="predicted"/>
<organism evidence="1 2">
    <name type="scientific">Pseudogulbenkiania ferrooxidans 2002</name>
    <dbReference type="NCBI Taxonomy" id="279714"/>
    <lineage>
        <taxon>Bacteria</taxon>
        <taxon>Pseudomonadati</taxon>
        <taxon>Pseudomonadota</taxon>
        <taxon>Betaproteobacteria</taxon>
        <taxon>Neisseriales</taxon>
        <taxon>Chromobacteriaceae</taxon>
        <taxon>Pseudogulbenkiania</taxon>
    </lineage>
</organism>
<gene>
    <name evidence="1" type="ORF">FuraDRAFT_1497</name>
</gene>
<reference evidence="1 2" key="1">
    <citation type="submission" date="2009-02" db="EMBL/GenBank/DDBJ databases">
        <title>Sequencing of the draft genome and assembly of Lutiella nitroferrum 2002.</title>
        <authorList>
            <consortium name="US DOE Joint Genome Institute (JGI-PGF)"/>
            <person name="Lucas S."/>
            <person name="Copeland A."/>
            <person name="Lapidus A."/>
            <person name="Glavina del Rio T."/>
            <person name="Tice H."/>
            <person name="Bruce D."/>
            <person name="Goodwin L."/>
            <person name="Pitluck S."/>
            <person name="Larimer F."/>
            <person name="Land M.L."/>
            <person name="Hauser L."/>
            <person name="Coates J.D."/>
        </authorList>
    </citation>
    <scope>NUCLEOTIDE SEQUENCE [LARGE SCALE GENOMIC DNA]</scope>
    <source>
        <strain evidence="1 2">2002</strain>
    </source>
</reference>
<dbReference type="Proteomes" id="UP000003165">
    <property type="component" value="Unassembled WGS sequence"/>
</dbReference>
<accession>B9Z2D4</accession>
<sequence length="71" mass="8178">MREGETSYRRSAYQPGRANEPHLDAYARLLRAVHGDVSRAEALMNYEIKRGSKRSRAALDALDRLIRDRGY</sequence>
<dbReference type="EMBL" id="ACIS01000004">
    <property type="protein sequence ID" value="EEG08737.1"/>
    <property type="molecule type" value="Genomic_DNA"/>
</dbReference>
<dbReference type="AlphaFoldDB" id="B9Z2D4"/>